<name>A0A1F8CRV2_9BACT</name>
<accession>A0A1F8CRV2</accession>
<dbReference type="EMBL" id="MGHY01000021">
    <property type="protein sequence ID" value="OGM79034.1"/>
    <property type="molecule type" value="Genomic_DNA"/>
</dbReference>
<sequence>MSKVFYDHLVDLDKVEKYIKKIAKTPEEREELYSLVDEILHHKMLGCVLDKLPSEHHEEFLTRFSEKPHDEGLLVFLGERIKEDVEEFIRREVRMLAGELLLFVEEETEPKVKKGK</sequence>
<dbReference type="AlphaFoldDB" id="A0A1F8CRV2"/>
<organism evidence="1 2">
    <name type="scientific">Candidatus Woesebacteria bacterium RIFOXYB1_FULL_38_16</name>
    <dbReference type="NCBI Taxonomy" id="1802538"/>
    <lineage>
        <taxon>Bacteria</taxon>
        <taxon>Candidatus Woeseibacteriota</taxon>
    </lineage>
</organism>
<dbReference type="STRING" id="1802538.A2382_01295"/>
<evidence type="ECO:0000313" key="1">
    <source>
        <dbReference type="EMBL" id="OGM79034.1"/>
    </source>
</evidence>
<proteinExistence type="predicted"/>
<comment type="caution">
    <text evidence="1">The sequence shown here is derived from an EMBL/GenBank/DDBJ whole genome shotgun (WGS) entry which is preliminary data.</text>
</comment>
<reference evidence="1 2" key="1">
    <citation type="journal article" date="2016" name="Nat. Commun.">
        <title>Thousands of microbial genomes shed light on interconnected biogeochemical processes in an aquifer system.</title>
        <authorList>
            <person name="Anantharaman K."/>
            <person name="Brown C.T."/>
            <person name="Hug L.A."/>
            <person name="Sharon I."/>
            <person name="Castelle C.J."/>
            <person name="Probst A.J."/>
            <person name="Thomas B.C."/>
            <person name="Singh A."/>
            <person name="Wilkins M.J."/>
            <person name="Karaoz U."/>
            <person name="Brodie E.L."/>
            <person name="Williams K.H."/>
            <person name="Hubbard S.S."/>
            <person name="Banfield J.F."/>
        </authorList>
    </citation>
    <scope>NUCLEOTIDE SEQUENCE [LARGE SCALE GENOMIC DNA]</scope>
</reference>
<dbReference type="Proteomes" id="UP000178999">
    <property type="component" value="Unassembled WGS sequence"/>
</dbReference>
<evidence type="ECO:0000313" key="2">
    <source>
        <dbReference type="Proteomes" id="UP000178999"/>
    </source>
</evidence>
<protein>
    <submittedName>
        <fullName evidence="1">Uncharacterized protein</fullName>
    </submittedName>
</protein>
<gene>
    <name evidence="1" type="ORF">A2382_01295</name>
</gene>